<reference evidence="2" key="1">
    <citation type="submission" date="2023-03" db="EMBL/GenBank/DDBJ databases">
        <title>Massive genome expansion in bonnet fungi (Mycena s.s.) driven by repeated elements and novel gene families across ecological guilds.</title>
        <authorList>
            <consortium name="Lawrence Berkeley National Laboratory"/>
            <person name="Harder C.B."/>
            <person name="Miyauchi S."/>
            <person name="Viragh M."/>
            <person name="Kuo A."/>
            <person name="Thoen E."/>
            <person name="Andreopoulos B."/>
            <person name="Lu D."/>
            <person name="Skrede I."/>
            <person name="Drula E."/>
            <person name="Henrissat B."/>
            <person name="Morin E."/>
            <person name="Kohler A."/>
            <person name="Barry K."/>
            <person name="LaButti K."/>
            <person name="Morin E."/>
            <person name="Salamov A."/>
            <person name="Lipzen A."/>
            <person name="Mereny Z."/>
            <person name="Hegedus B."/>
            <person name="Baldrian P."/>
            <person name="Stursova M."/>
            <person name="Weitz H."/>
            <person name="Taylor A."/>
            <person name="Grigoriev I.V."/>
            <person name="Nagy L.G."/>
            <person name="Martin F."/>
            <person name="Kauserud H."/>
        </authorList>
    </citation>
    <scope>NUCLEOTIDE SEQUENCE</scope>
    <source>
        <strain evidence="2">CBHHK188m</strain>
    </source>
</reference>
<feature type="region of interest" description="Disordered" evidence="1">
    <location>
        <begin position="1"/>
        <end position="20"/>
    </location>
</feature>
<dbReference type="EMBL" id="JARJLG010000007">
    <property type="protein sequence ID" value="KAJ7779393.1"/>
    <property type="molecule type" value="Genomic_DNA"/>
</dbReference>
<dbReference type="Proteomes" id="UP001215280">
    <property type="component" value="Unassembled WGS sequence"/>
</dbReference>
<comment type="caution">
    <text evidence="2">The sequence shown here is derived from an EMBL/GenBank/DDBJ whole genome shotgun (WGS) entry which is preliminary data.</text>
</comment>
<sequence length="164" mass="18297">MDEDLIADPGYESDTGPRDNPTCANFLKKQPVQKTIEVGAGKKVLNRTGRAICRILYAHSYSAAEIARIFDISSTSVSRAIENIRYIPRDRVSEDYGRVDPEFAVHFPPVANLRSPDAADGRLDETKRQTIVPMGDRCERRGLDFPCGCGRPLILMTTSLLQNR</sequence>
<accession>A0AAD7NXU1</accession>
<organism evidence="2 3">
    <name type="scientific">Mycena maculata</name>
    <dbReference type="NCBI Taxonomy" id="230809"/>
    <lineage>
        <taxon>Eukaryota</taxon>
        <taxon>Fungi</taxon>
        <taxon>Dikarya</taxon>
        <taxon>Basidiomycota</taxon>
        <taxon>Agaricomycotina</taxon>
        <taxon>Agaricomycetes</taxon>
        <taxon>Agaricomycetidae</taxon>
        <taxon>Agaricales</taxon>
        <taxon>Marasmiineae</taxon>
        <taxon>Mycenaceae</taxon>
        <taxon>Mycena</taxon>
    </lineage>
</organism>
<name>A0AAD7NXU1_9AGAR</name>
<evidence type="ECO:0000256" key="1">
    <source>
        <dbReference type="SAM" id="MobiDB-lite"/>
    </source>
</evidence>
<dbReference type="AlphaFoldDB" id="A0AAD7NXU1"/>
<protein>
    <submittedName>
        <fullName evidence="2">Uncharacterized protein</fullName>
    </submittedName>
</protein>
<proteinExistence type="predicted"/>
<evidence type="ECO:0000313" key="3">
    <source>
        <dbReference type="Proteomes" id="UP001215280"/>
    </source>
</evidence>
<keyword evidence="3" id="KW-1185">Reference proteome</keyword>
<evidence type="ECO:0000313" key="2">
    <source>
        <dbReference type="EMBL" id="KAJ7779393.1"/>
    </source>
</evidence>
<gene>
    <name evidence="2" type="ORF">DFH07DRAFT_507572</name>
</gene>